<dbReference type="Pfam" id="PF10551">
    <property type="entry name" value="MULE"/>
    <property type="match status" value="1"/>
</dbReference>
<feature type="domain" description="MULE transposase" evidence="1">
    <location>
        <begin position="41"/>
        <end position="124"/>
    </location>
</feature>
<dbReference type="AlphaFoldDB" id="A0A445DY04"/>
<dbReference type="PANTHER" id="PTHR47718">
    <property type="entry name" value="OS01G0519700 PROTEIN"/>
    <property type="match status" value="1"/>
</dbReference>
<protein>
    <recommendedName>
        <fullName evidence="1">MULE transposase domain-containing protein</fullName>
    </recommendedName>
</protein>
<evidence type="ECO:0000313" key="3">
    <source>
        <dbReference type="Proteomes" id="UP000289738"/>
    </source>
</evidence>
<dbReference type="Proteomes" id="UP000289738">
    <property type="component" value="Chromosome A03"/>
</dbReference>
<dbReference type="EMBL" id="SDMP01000003">
    <property type="protein sequence ID" value="RYR68078.1"/>
    <property type="molecule type" value="Genomic_DNA"/>
</dbReference>
<dbReference type="PANTHER" id="PTHR47718:SF13">
    <property type="entry name" value="OS09G0290500 PROTEIN"/>
    <property type="match status" value="1"/>
</dbReference>
<keyword evidence="3" id="KW-1185">Reference proteome</keyword>
<comment type="caution">
    <text evidence="2">The sequence shown here is derived from an EMBL/GenBank/DDBJ whole genome shotgun (WGS) entry which is preliminary data.</text>
</comment>
<proteinExistence type="predicted"/>
<organism evidence="2 3">
    <name type="scientific">Arachis hypogaea</name>
    <name type="common">Peanut</name>
    <dbReference type="NCBI Taxonomy" id="3818"/>
    <lineage>
        <taxon>Eukaryota</taxon>
        <taxon>Viridiplantae</taxon>
        <taxon>Streptophyta</taxon>
        <taxon>Embryophyta</taxon>
        <taxon>Tracheophyta</taxon>
        <taxon>Spermatophyta</taxon>
        <taxon>Magnoliopsida</taxon>
        <taxon>eudicotyledons</taxon>
        <taxon>Gunneridae</taxon>
        <taxon>Pentapetalae</taxon>
        <taxon>rosids</taxon>
        <taxon>fabids</taxon>
        <taxon>Fabales</taxon>
        <taxon>Fabaceae</taxon>
        <taxon>Papilionoideae</taxon>
        <taxon>50 kb inversion clade</taxon>
        <taxon>dalbergioids sensu lato</taxon>
        <taxon>Dalbergieae</taxon>
        <taxon>Pterocarpus clade</taxon>
        <taxon>Arachis</taxon>
    </lineage>
</organism>
<name>A0A445DY04_ARAHY</name>
<evidence type="ECO:0000313" key="2">
    <source>
        <dbReference type="EMBL" id="RYR68078.1"/>
    </source>
</evidence>
<sequence>MIVYLEGKAEADLLVIAKHITSDDRLANLILANGSSSLDYQYKRLAVIFSGSNNHKQITIFGFRLLLDESVSLYRWMLDNLLEIMCSKKPCVVLTDGDKVIIKAISEVLSDATHHLCAWHVEKK</sequence>
<evidence type="ECO:0000259" key="1">
    <source>
        <dbReference type="Pfam" id="PF10551"/>
    </source>
</evidence>
<gene>
    <name evidence="2" type="ORF">Ahy_A03g014538</name>
</gene>
<dbReference type="STRING" id="3818.A0A445DY04"/>
<accession>A0A445DY04</accession>
<reference evidence="2 3" key="1">
    <citation type="submission" date="2019-01" db="EMBL/GenBank/DDBJ databases">
        <title>Sequencing of cultivated peanut Arachis hypogaea provides insights into genome evolution and oil improvement.</title>
        <authorList>
            <person name="Chen X."/>
        </authorList>
    </citation>
    <scope>NUCLEOTIDE SEQUENCE [LARGE SCALE GENOMIC DNA]</scope>
    <source>
        <strain evidence="3">cv. Fuhuasheng</strain>
        <tissue evidence="2">Leaves</tissue>
    </source>
</reference>
<dbReference type="InterPro" id="IPR018289">
    <property type="entry name" value="MULE_transposase_dom"/>
</dbReference>